<dbReference type="GO" id="GO:0016407">
    <property type="term" value="F:acetyltransferase activity"/>
    <property type="evidence" value="ECO:0007669"/>
    <property type="project" value="InterPro"/>
</dbReference>
<evidence type="ECO:0008006" key="5">
    <source>
        <dbReference type="Google" id="ProtNLM"/>
    </source>
</evidence>
<organism evidence="3 4">
    <name type="scientific">Triparma laevis f. longispina</name>
    <dbReference type="NCBI Taxonomy" id="1714387"/>
    <lineage>
        <taxon>Eukaryota</taxon>
        <taxon>Sar</taxon>
        <taxon>Stramenopiles</taxon>
        <taxon>Ochrophyta</taxon>
        <taxon>Bolidophyceae</taxon>
        <taxon>Parmales</taxon>
        <taxon>Triparmaceae</taxon>
        <taxon>Triparma</taxon>
    </lineage>
</organism>
<dbReference type="Gene3D" id="3.30.2140.20">
    <property type="match status" value="1"/>
</dbReference>
<keyword evidence="2" id="KW-0808">Transferase</keyword>
<dbReference type="InterPro" id="IPR038765">
    <property type="entry name" value="Papain-like_cys_pep_sf"/>
</dbReference>
<accession>A0A9W7FJ50</accession>
<dbReference type="Proteomes" id="UP001165122">
    <property type="component" value="Unassembled WGS sequence"/>
</dbReference>
<evidence type="ECO:0000256" key="1">
    <source>
        <dbReference type="ARBA" id="ARBA00006547"/>
    </source>
</evidence>
<dbReference type="EMBL" id="BRXW01000184">
    <property type="protein sequence ID" value="GMI12983.1"/>
    <property type="molecule type" value="Genomic_DNA"/>
</dbReference>
<reference evidence="4" key="1">
    <citation type="journal article" date="2023" name="Commun. Biol.">
        <title>Genome analysis of Parmales, the sister group of diatoms, reveals the evolutionary specialization of diatoms from phago-mixotrophs to photoautotrophs.</title>
        <authorList>
            <person name="Ban H."/>
            <person name="Sato S."/>
            <person name="Yoshikawa S."/>
            <person name="Yamada K."/>
            <person name="Nakamura Y."/>
            <person name="Ichinomiya M."/>
            <person name="Sato N."/>
            <person name="Blanc-Mathieu R."/>
            <person name="Endo H."/>
            <person name="Kuwata A."/>
            <person name="Ogata H."/>
        </authorList>
    </citation>
    <scope>NUCLEOTIDE SEQUENCE [LARGE SCALE GENOMIC DNA]</scope>
    <source>
        <strain evidence="4">NIES 3700</strain>
    </source>
</reference>
<sequence>MASTSFPIAAYLERLNLPSSPPPPPTLESLTLLMRSHMESIPFENLDVVLRATPEVIPMKTEWIVDKLVLSQRGGYCFEQATVLLEALVALGFSSVRPVLSRVRWGKAPEQQTGTTHMFVTCVIDSVTYLADVGFAGTNSVAPINLSIGDEPQQKPEGVFRVVKKDDDYSYLEVQDRNVETDWRALYCWNDVPALTPDLECWNYFSCQFPTARFTNQCFISKLVKNERCFILNDKFIRRDMNGEKLEEETITTKHRLEELVTTFFGIALPEKRDGIDKFL</sequence>
<evidence type="ECO:0000313" key="4">
    <source>
        <dbReference type="Proteomes" id="UP001165122"/>
    </source>
</evidence>
<comment type="similarity">
    <text evidence="1 2">Belongs to the arylamine N-acetyltransferase family.</text>
</comment>
<dbReference type="PANTHER" id="PTHR11786:SF0">
    <property type="entry name" value="ARYLAMINE N-ACETYLTRANSFERASE 4-RELATED"/>
    <property type="match status" value="1"/>
</dbReference>
<evidence type="ECO:0000313" key="3">
    <source>
        <dbReference type="EMBL" id="GMI12983.1"/>
    </source>
</evidence>
<dbReference type="PANTHER" id="PTHR11786">
    <property type="entry name" value="N-HYDROXYARYLAMINE O-ACETYLTRANSFERASE"/>
    <property type="match status" value="1"/>
</dbReference>
<comment type="caution">
    <text evidence="3">The sequence shown here is derived from an EMBL/GenBank/DDBJ whole genome shotgun (WGS) entry which is preliminary data.</text>
</comment>
<dbReference type="PRINTS" id="PR01543">
    <property type="entry name" value="ANATRNSFRASE"/>
</dbReference>
<dbReference type="SUPFAM" id="SSF54001">
    <property type="entry name" value="Cysteine proteinases"/>
    <property type="match status" value="1"/>
</dbReference>
<gene>
    <name evidence="3" type="ORF">TrLO_g11075</name>
</gene>
<evidence type="ECO:0000256" key="2">
    <source>
        <dbReference type="RuleBase" id="RU003452"/>
    </source>
</evidence>
<dbReference type="InterPro" id="IPR053710">
    <property type="entry name" value="Arylamine_NAT_domain_sf"/>
</dbReference>
<name>A0A9W7FJ50_9STRA</name>
<protein>
    <recommendedName>
        <fullName evidence="5">Arylamine N-acetyltransferase</fullName>
    </recommendedName>
</protein>
<dbReference type="Pfam" id="PF00797">
    <property type="entry name" value="Acetyltransf_2"/>
    <property type="match status" value="1"/>
</dbReference>
<dbReference type="InterPro" id="IPR001447">
    <property type="entry name" value="Arylamine_N-AcTrfase"/>
</dbReference>
<dbReference type="OrthoDB" id="10260017at2759"/>
<proteinExistence type="inferred from homology"/>
<keyword evidence="4" id="KW-1185">Reference proteome</keyword>
<keyword evidence="2" id="KW-0012">Acyltransferase</keyword>
<dbReference type="AlphaFoldDB" id="A0A9W7FJ50"/>